<sequence>MTTSESSPSARRMRSDAARNHAKILAAGDRLLSERGLDVTLDDVAAAAEVGVGTVYRRFANKSELIAEITGGYVTRLEEAAAAADRNPDPWSGLAGLLERTCELVAGNRGLAAAMSESADGARTFARFEAAVAPVLENLVDRARADGAVRADLAPADVLASITMVHSVAAFTGAVRPGNWRRYLALLLDGMRYPAAPAVEPALTMAEIRSARAIAAARDRR</sequence>
<gene>
    <name evidence="6" type="ORF">OG563_37485</name>
</gene>
<feature type="DNA-binding region" description="H-T-H motif" evidence="4">
    <location>
        <begin position="40"/>
        <end position="59"/>
    </location>
</feature>
<evidence type="ECO:0000313" key="7">
    <source>
        <dbReference type="Proteomes" id="UP001432062"/>
    </source>
</evidence>
<dbReference type="RefSeq" id="WP_329407893.1">
    <property type="nucleotide sequence ID" value="NZ_CP109441.1"/>
</dbReference>
<evidence type="ECO:0000256" key="1">
    <source>
        <dbReference type="ARBA" id="ARBA00023015"/>
    </source>
</evidence>
<dbReference type="PANTHER" id="PTHR30055">
    <property type="entry name" value="HTH-TYPE TRANSCRIPTIONAL REGULATOR RUTR"/>
    <property type="match status" value="1"/>
</dbReference>
<accession>A0ABZ1YNF8</accession>
<dbReference type="Proteomes" id="UP001432062">
    <property type="component" value="Chromosome"/>
</dbReference>
<evidence type="ECO:0000259" key="5">
    <source>
        <dbReference type="PROSITE" id="PS50977"/>
    </source>
</evidence>
<dbReference type="PRINTS" id="PR00455">
    <property type="entry name" value="HTHTETR"/>
</dbReference>
<reference evidence="6" key="1">
    <citation type="submission" date="2022-10" db="EMBL/GenBank/DDBJ databases">
        <title>The complete genomes of actinobacterial strains from the NBC collection.</title>
        <authorList>
            <person name="Joergensen T.S."/>
            <person name="Alvarez Arevalo M."/>
            <person name="Sterndorff E.B."/>
            <person name="Faurdal D."/>
            <person name="Vuksanovic O."/>
            <person name="Mourched A.-S."/>
            <person name="Charusanti P."/>
            <person name="Shaw S."/>
            <person name="Blin K."/>
            <person name="Weber T."/>
        </authorList>
    </citation>
    <scope>NUCLEOTIDE SEQUENCE</scope>
    <source>
        <strain evidence="6">NBC_01482</strain>
    </source>
</reference>
<dbReference type="InterPro" id="IPR036271">
    <property type="entry name" value="Tet_transcr_reg_TetR-rel_C_sf"/>
</dbReference>
<dbReference type="EMBL" id="CP109441">
    <property type="protein sequence ID" value="WUV44784.1"/>
    <property type="molecule type" value="Genomic_DNA"/>
</dbReference>
<evidence type="ECO:0000256" key="3">
    <source>
        <dbReference type="ARBA" id="ARBA00023163"/>
    </source>
</evidence>
<dbReference type="PANTHER" id="PTHR30055:SF234">
    <property type="entry name" value="HTH-TYPE TRANSCRIPTIONAL REGULATOR BETI"/>
    <property type="match status" value="1"/>
</dbReference>
<evidence type="ECO:0000256" key="4">
    <source>
        <dbReference type="PROSITE-ProRule" id="PRU00335"/>
    </source>
</evidence>
<evidence type="ECO:0000256" key="2">
    <source>
        <dbReference type="ARBA" id="ARBA00023125"/>
    </source>
</evidence>
<keyword evidence="1" id="KW-0805">Transcription regulation</keyword>
<evidence type="ECO:0000313" key="6">
    <source>
        <dbReference type="EMBL" id="WUV44784.1"/>
    </source>
</evidence>
<proteinExistence type="predicted"/>
<dbReference type="Gene3D" id="1.10.357.10">
    <property type="entry name" value="Tetracycline Repressor, domain 2"/>
    <property type="match status" value="1"/>
</dbReference>
<keyword evidence="2 4" id="KW-0238">DNA-binding</keyword>
<dbReference type="InterPro" id="IPR001647">
    <property type="entry name" value="HTH_TetR"/>
</dbReference>
<feature type="domain" description="HTH tetR-type" evidence="5">
    <location>
        <begin position="18"/>
        <end position="77"/>
    </location>
</feature>
<dbReference type="SUPFAM" id="SSF46689">
    <property type="entry name" value="Homeodomain-like"/>
    <property type="match status" value="1"/>
</dbReference>
<keyword evidence="7" id="KW-1185">Reference proteome</keyword>
<protein>
    <submittedName>
        <fullName evidence="6">TetR/AcrR family transcriptional regulator</fullName>
    </submittedName>
</protein>
<dbReference type="Pfam" id="PF00440">
    <property type="entry name" value="TetR_N"/>
    <property type="match status" value="1"/>
</dbReference>
<dbReference type="PROSITE" id="PS01081">
    <property type="entry name" value="HTH_TETR_1"/>
    <property type="match status" value="1"/>
</dbReference>
<dbReference type="SUPFAM" id="SSF48498">
    <property type="entry name" value="Tetracyclin repressor-like, C-terminal domain"/>
    <property type="match status" value="1"/>
</dbReference>
<dbReference type="PROSITE" id="PS50977">
    <property type="entry name" value="HTH_TETR_2"/>
    <property type="match status" value="1"/>
</dbReference>
<dbReference type="InterPro" id="IPR050109">
    <property type="entry name" value="HTH-type_TetR-like_transc_reg"/>
</dbReference>
<name>A0ABZ1YNF8_9NOCA</name>
<dbReference type="InterPro" id="IPR009057">
    <property type="entry name" value="Homeodomain-like_sf"/>
</dbReference>
<dbReference type="InterPro" id="IPR049445">
    <property type="entry name" value="TetR_SbtR-like_C"/>
</dbReference>
<keyword evidence="3" id="KW-0804">Transcription</keyword>
<dbReference type="Pfam" id="PF21597">
    <property type="entry name" value="TetR_C_43"/>
    <property type="match status" value="1"/>
</dbReference>
<dbReference type="InterPro" id="IPR023772">
    <property type="entry name" value="DNA-bd_HTH_TetR-type_CS"/>
</dbReference>
<organism evidence="6 7">
    <name type="scientific">Nocardia vinacea</name>
    <dbReference type="NCBI Taxonomy" id="96468"/>
    <lineage>
        <taxon>Bacteria</taxon>
        <taxon>Bacillati</taxon>
        <taxon>Actinomycetota</taxon>
        <taxon>Actinomycetes</taxon>
        <taxon>Mycobacteriales</taxon>
        <taxon>Nocardiaceae</taxon>
        <taxon>Nocardia</taxon>
    </lineage>
</organism>